<evidence type="ECO:0000256" key="1">
    <source>
        <dbReference type="SAM" id="MobiDB-lite"/>
    </source>
</evidence>
<organism evidence="3 4">
    <name type="scientific">Musa troglodytarum</name>
    <name type="common">fe'i banana</name>
    <dbReference type="NCBI Taxonomy" id="320322"/>
    <lineage>
        <taxon>Eukaryota</taxon>
        <taxon>Viridiplantae</taxon>
        <taxon>Streptophyta</taxon>
        <taxon>Embryophyta</taxon>
        <taxon>Tracheophyta</taxon>
        <taxon>Spermatophyta</taxon>
        <taxon>Magnoliopsida</taxon>
        <taxon>Liliopsida</taxon>
        <taxon>Zingiberales</taxon>
        <taxon>Musaceae</taxon>
        <taxon>Musa</taxon>
    </lineage>
</organism>
<dbReference type="AlphaFoldDB" id="A0A9E7HIM1"/>
<sequence length="152" mass="16077">MLIIFEVVASLAVGAVGCCDVVVISIPSSSPPSSARGRQCLVLICSSMPSPATSDRADKRDRGRDQMSLTATSPRCRPRRPLTCVINYIAEDILNRGTVKSDVAAQERSLKHEPSGKPGKLWEADLTALYLALGSCIRAGHSRGLGTGQAIA</sequence>
<reference evidence="3" key="1">
    <citation type="submission" date="2022-05" db="EMBL/GenBank/DDBJ databases">
        <title>The Musa troglodytarum L. genome provides insights into the mechanism of non-climacteric behaviour and enrichment of carotenoids.</title>
        <authorList>
            <person name="Wang J."/>
        </authorList>
    </citation>
    <scope>NUCLEOTIDE SEQUENCE</scope>
    <source>
        <tissue evidence="3">Leaf</tissue>
    </source>
</reference>
<evidence type="ECO:0000256" key="2">
    <source>
        <dbReference type="SAM" id="SignalP"/>
    </source>
</evidence>
<evidence type="ECO:0000313" key="3">
    <source>
        <dbReference type="EMBL" id="URE30804.1"/>
    </source>
</evidence>
<feature type="signal peptide" evidence="2">
    <location>
        <begin position="1"/>
        <end position="18"/>
    </location>
</feature>
<keyword evidence="2" id="KW-0732">Signal</keyword>
<dbReference type="Proteomes" id="UP001055439">
    <property type="component" value="Chromosome 8"/>
</dbReference>
<protein>
    <submittedName>
        <fullName evidence="3">Uncharacterized protein</fullName>
    </submittedName>
</protein>
<name>A0A9E7HIM1_9LILI</name>
<proteinExistence type="predicted"/>
<evidence type="ECO:0000313" key="4">
    <source>
        <dbReference type="Proteomes" id="UP001055439"/>
    </source>
</evidence>
<accession>A0A9E7HIM1</accession>
<feature type="compositionally biased region" description="Basic and acidic residues" evidence="1">
    <location>
        <begin position="55"/>
        <end position="65"/>
    </location>
</feature>
<feature type="chain" id="PRO_5039330599" evidence="2">
    <location>
        <begin position="19"/>
        <end position="152"/>
    </location>
</feature>
<keyword evidence="4" id="KW-1185">Reference proteome</keyword>
<dbReference type="EMBL" id="CP097510">
    <property type="protein sequence ID" value="URE30804.1"/>
    <property type="molecule type" value="Genomic_DNA"/>
</dbReference>
<feature type="region of interest" description="Disordered" evidence="1">
    <location>
        <begin position="50"/>
        <end position="73"/>
    </location>
</feature>
<gene>
    <name evidence="3" type="ORF">MUK42_17207</name>
</gene>